<organism evidence="1 2">
    <name type="scientific">Streptomyces daliensis</name>
    <dbReference type="NCBI Taxonomy" id="299421"/>
    <lineage>
        <taxon>Bacteria</taxon>
        <taxon>Bacillati</taxon>
        <taxon>Actinomycetota</taxon>
        <taxon>Actinomycetes</taxon>
        <taxon>Kitasatosporales</taxon>
        <taxon>Streptomycetaceae</taxon>
        <taxon>Streptomyces</taxon>
    </lineage>
</organism>
<dbReference type="Proteomes" id="UP000675554">
    <property type="component" value="Unassembled WGS sequence"/>
</dbReference>
<reference evidence="1" key="1">
    <citation type="submission" date="2021-04" db="EMBL/GenBank/DDBJ databases">
        <title>Sequencing of actinobacteria type strains.</title>
        <authorList>
            <person name="Nguyen G.-S."/>
            <person name="Wentzel A."/>
        </authorList>
    </citation>
    <scope>NUCLEOTIDE SEQUENCE</scope>
    <source>
        <strain evidence="1">DSM 42095</strain>
    </source>
</reference>
<proteinExistence type="predicted"/>
<evidence type="ECO:0000313" key="1">
    <source>
        <dbReference type="EMBL" id="MBR7671641.1"/>
    </source>
</evidence>
<evidence type="ECO:0000313" key="2">
    <source>
        <dbReference type="Proteomes" id="UP000675554"/>
    </source>
</evidence>
<comment type="caution">
    <text evidence="1">The sequence shown here is derived from an EMBL/GenBank/DDBJ whole genome shotgun (WGS) entry which is preliminary data.</text>
</comment>
<dbReference type="EMBL" id="JAGSMN010000020">
    <property type="protein sequence ID" value="MBR7671641.1"/>
    <property type="molecule type" value="Genomic_DNA"/>
</dbReference>
<dbReference type="Gene3D" id="1.10.10.60">
    <property type="entry name" value="Homeodomain-like"/>
    <property type="match status" value="1"/>
</dbReference>
<gene>
    <name evidence="1" type="ORF">KDA82_01025</name>
</gene>
<keyword evidence="2" id="KW-1185">Reference proteome</keyword>
<name>A0A8T4IHX5_9ACTN</name>
<protein>
    <submittedName>
        <fullName evidence="1">Uncharacterized protein</fullName>
    </submittedName>
</protein>
<accession>A0A8T4IHX5</accession>
<sequence length="53" mass="5825">MVAVAGDLFYAHGVHVVTMRRIRDAAGVRVRGPGGRLQLDGVTVERPVWVARR</sequence>
<dbReference type="AlphaFoldDB" id="A0A8T4IHX5"/>